<evidence type="ECO:0000313" key="11">
    <source>
        <dbReference type="Proteomes" id="UP000489600"/>
    </source>
</evidence>
<keyword evidence="6" id="KW-0496">Mitochondrion</keyword>
<reference evidence="10" key="1">
    <citation type="submission" date="2019-07" db="EMBL/GenBank/DDBJ databases">
        <authorList>
            <person name="Dittberner H."/>
        </authorList>
    </citation>
    <scope>NUCLEOTIDE SEQUENCE [LARGE SCALE GENOMIC DNA]</scope>
</reference>
<dbReference type="Proteomes" id="UP000489600">
    <property type="component" value="Unassembled WGS sequence"/>
</dbReference>
<dbReference type="EMBL" id="CABITT030000004">
    <property type="protein sequence ID" value="VVB02603.1"/>
    <property type="molecule type" value="Genomic_DNA"/>
</dbReference>
<dbReference type="GO" id="GO:0048250">
    <property type="term" value="P:iron import into the mitochondrion"/>
    <property type="evidence" value="ECO:0007669"/>
    <property type="project" value="TreeGrafter"/>
</dbReference>
<keyword evidence="7 8" id="KW-0472">Membrane</keyword>
<dbReference type="GO" id="GO:0015093">
    <property type="term" value="F:ferrous iron transmembrane transporter activity"/>
    <property type="evidence" value="ECO:0007669"/>
    <property type="project" value="TreeGrafter"/>
</dbReference>
<dbReference type="Gene3D" id="1.50.40.10">
    <property type="entry name" value="Mitochondrial carrier domain"/>
    <property type="match status" value="1"/>
</dbReference>
<proteinExistence type="inferred from homology"/>
<comment type="caution">
    <text evidence="10">The sequence shown here is derived from an EMBL/GenBank/DDBJ whole genome shotgun (WGS) entry which is preliminary data.</text>
</comment>
<evidence type="ECO:0000256" key="9">
    <source>
        <dbReference type="RuleBase" id="RU000488"/>
    </source>
</evidence>
<keyword evidence="11" id="KW-1185">Reference proteome</keyword>
<dbReference type="PANTHER" id="PTHR45758">
    <property type="entry name" value="MITOFERRIN-1-RELATED"/>
    <property type="match status" value="1"/>
</dbReference>
<keyword evidence="4 8" id="KW-0812">Transmembrane</keyword>
<evidence type="ECO:0000256" key="8">
    <source>
        <dbReference type="PROSITE-ProRule" id="PRU00282"/>
    </source>
</evidence>
<protein>
    <submittedName>
        <fullName evidence="10">Uncharacterized protein</fullName>
    </submittedName>
</protein>
<evidence type="ECO:0000256" key="7">
    <source>
        <dbReference type="ARBA" id="ARBA00023136"/>
    </source>
</evidence>
<dbReference type="OrthoDB" id="276989at2759"/>
<dbReference type="InterPro" id="IPR023395">
    <property type="entry name" value="MCP_dom_sf"/>
</dbReference>
<feature type="repeat" description="Solcar" evidence="8">
    <location>
        <begin position="31"/>
        <end position="106"/>
    </location>
</feature>
<dbReference type="Pfam" id="PF00153">
    <property type="entry name" value="Mito_carr"/>
    <property type="match status" value="1"/>
</dbReference>
<dbReference type="AlphaFoldDB" id="A0A565BLV0"/>
<evidence type="ECO:0000256" key="6">
    <source>
        <dbReference type="ARBA" id="ARBA00023128"/>
    </source>
</evidence>
<evidence type="ECO:0000313" key="10">
    <source>
        <dbReference type="EMBL" id="VVB02603.1"/>
    </source>
</evidence>
<evidence type="ECO:0000256" key="2">
    <source>
        <dbReference type="ARBA" id="ARBA00006375"/>
    </source>
</evidence>
<gene>
    <name evidence="10" type="ORF">ANE_LOCUS13047</name>
</gene>
<dbReference type="GO" id="GO:0031966">
    <property type="term" value="C:mitochondrial membrane"/>
    <property type="evidence" value="ECO:0007669"/>
    <property type="project" value="UniProtKB-SubCell"/>
</dbReference>
<dbReference type="PROSITE" id="PS50920">
    <property type="entry name" value="SOLCAR"/>
    <property type="match status" value="1"/>
</dbReference>
<evidence type="ECO:0000256" key="1">
    <source>
        <dbReference type="ARBA" id="ARBA00004225"/>
    </source>
</evidence>
<dbReference type="SUPFAM" id="SSF103506">
    <property type="entry name" value="Mitochondrial carrier"/>
    <property type="match status" value="1"/>
</dbReference>
<comment type="subcellular location">
    <subcellularLocation>
        <location evidence="1">Mitochondrion membrane</location>
        <topology evidence="1">Multi-pass membrane protein</topology>
    </subcellularLocation>
</comment>
<evidence type="ECO:0000256" key="5">
    <source>
        <dbReference type="ARBA" id="ARBA00022989"/>
    </source>
</evidence>
<keyword evidence="5" id="KW-1133">Transmembrane helix</keyword>
<sequence>MNAPFTAVHFTTYEAAKRALFEISPEKSDDGKVMVHATAGAAAVALAAVVTSPLDVVKTRLQCQGQGVCGCDRYATSSIGKVIESVVKRDGYAFPCSCCCYLLVHL</sequence>
<organism evidence="10 11">
    <name type="scientific">Arabis nemorensis</name>
    <dbReference type="NCBI Taxonomy" id="586526"/>
    <lineage>
        <taxon>Eukaryota</taxon>
        <taxon>Viridiplantae</taxon>
        <taxon>Streptophyta</taxon>
        <taxon>Embryophyta</taxon>
        <taxon>Tracheophyta</taxon>
        <taxon>Spermatophyta</taxon>
        <taxon>Magnoliopsida</taxon>
        <taxon>eudicotyledons</taxon>
        <taxon>Gunneridae</taxon>
        <taxon>Pentapetalae</taxon>
        <taxon>rosids</taxon>
        <taxon>malvids</taxon>
        <taxon>Brassicales</taxon>
        <taxon>Brassicaceae</taxon>
        <taxon>Arabideae</taxon>
        <taxon>Arabis</taxon>
    </lineage>
</organism>
<accession>A0A565BLV0</accession>
<evidence type="ECO:0000256" key="3">
    <source>
        <dbReference type="ARBA" id="ARBA00022448"/>
    </source>
</evidence>
<keyword evidence="3 9" id="KW-0813">Transport</keyword>
<dbReference type="PANTHER" id="PTHR45758:SF11">
    <property type="entry name" value="MITOCHONDRIAL SUBSTRATE CARRIER FAMILY PROTEIN"/>
    <property type="match status" value="1"/>
</dbReference>
<dbReference type="InterPro" id="IPR018108">
    <property type="entry name" value="MCP_transmembrane"/>
</dbReference>
<evidence type="ECO:0000256" key="4">
    <source>
        <dbReference type="ARBA" id="ARBA00022692"/>
    </source>
</evidence>
<name>A0A565BLV0_9BRAS</name>
<comment type="similarity">
    <text evidence="2 9">Belongs to the mitochondrial carrier (TC 2.A.29) family.</text>
</comment>